<evidence type="ECO:0000256" key="1">
    <source>
        <dbReference type="SAM" id="MobiDB-lite"/>
    </source>
</evidence>
<sequence length="369" mass="40506">MNGFANGGTETTDKDKPTPFPKIEEEVNYSGQEREFRESNKLKKRNDGAPGHKRSVSGNLLSRLSFLRTNSDQDKTDAGDRDGPDSPHRGRGAMAEAQTQSKRKRKGSLRKTVLGKGRDRKTSDVKKSPLSGANSPSVQPTDEEEEAPPTPRARQDLSRSSPVSPDSPPSWPFRTLSRVSIPSIRSSIASVDPASSAASIISPNLATTDASTDDEDLVLPGMSALRKPPSTSSFGTDSYFPIQDPMRRMFGSRTRSPLATQPQSNAGTPPDEDVWDYSETAFWGYVILLVTWIVFVVGVGSCFGVWSWAWDVGETPYAPPELEDDPTLPIVGYYPALMVLTCIMAWVWVVVAWVGMKYFRHADFRGDDG</sequence>
<dbReference type="Proteomes" id="UP000054466">
    <property type="component" value="Unassembled WGS sequence"/>
</dbReference>
<protein>
    <submittedName>
        <fullName evidence="3">Uncharacterized protein</fullName>
    </submittedName>
</protein>
<feature type="compositionally biased region" description="Polar residues" evidence="1">
    <location>
        <begin position="253"/>
        <end position="267"/>
    </location>
</feature>
<organism evidence="3 4">
    <name type="scientific">Cladophialophora immunda</name>
    <dbReference type="NCBI Taxonomy" id="569365"/>
    <lineage>
        <taxon>Eukaryota</taxon>
        <taxon>Fungi</taxon>
        <taxon>Dikarya</taxon>
        <taxon>Ascomycota</taxon>
        <taxon>Pezizomycotina</taxon>
        <taxon>Eurotiomycetes</taxon>
        <taxon>Chaetothyriomycetidae</taxon>
        <taxon>Chaetothyriales</taxon>
        <taxon>Herpotrichiellaceae</taxon>
        <taxon>Cladophialophora</taxon>
    </lineage>
</organism>
<feature type="compositionally biased region" description="Polar residues" evidence="1">
    <location>
        <begin position="56"/>
        <end position="70"/>
    </location>
</feature>
<keyword evidence="2" id="KW-0812">Transmembrane</keyword>
<keyword evidence="2" id="KW-1133">Transmembrane helix</keyword>
<feature type="transmembrane region" description="Helical" evidence="2">
    <location>
        <begin position="282"/>
        <end position="310"/>
    </location>
</feature>
<feature type="compositionally biased region" description="Basic and acidic residues" evidence="1">
    <location>
        <begin position="32"/>
        <end position="47"/>
    </location>
</feature>
<keyword evidence="2" id="KW-0472">Membrane</keyword>
<keyword evidence="4" id="KW-1185">Reference proteome</keyword>
<reference evidence="3 4" key="1">
    <citation type="submission" date="2015-01" db="EMBL/GenBank/DDBJ databases">
        <title>The Genome Sequence of Cladophialophora immunda CBS83496.</title>
        <authorList>
            <consortium name="The Broad Institute Genomics Platform"/>
            <person name="Cuomo C."/>
            <person name="de Hoog S."/>
            <person name="Gorbushina A."/>
            <person name="Stielow B."/>
            <person name="Teixiera M."/>
            <person name="Abouelleil A."/>
            <person name="Chapman S.B."/>
            <person name="Priest M."/>
            <person name="Young S.K."/>
            <person name="Wortman J."/>
            <person name="Nusbaum C."/>
            <person name="Birren B."/>
        </authorList>
    </citation>
    <scope>NUCLEOTIDE SEQUENCE [LARGE SCALE GENOMIC DNA]</scope>
    <source>
        <strain evidence="3 4">CBS 83496</strain>
    </source>
</reference>
<evidence type="ECO:0000313" key="4">
    <source>
        <dbReference type="Proteomes" id="UP000054466"/>
    </source>
</evidence>
<accession>A0A0D2B6E2</accession>
<feature type="compositionally biased region" description="Basic and acidic residues" evidence="1">
    <location>
        <begin position="11"/>
        <end position="25"/>
    </location>
</feature>
<dbReference type="OrthoDB" id="2157498at2759"/>
<dbReference type="InterPro" id="IPR029164">
    <property type="entry name" value="PIG-Y"/>
</dbReference>
<evidence type="ECO:0000313" key="3">
    <source>
        <dbReference type="EMBL" id="KIW33152.1"/>
    </source>
</evidence>
<dbReference type="GeneID" id="27339217"/>
<name>A0A0D2B6E2_9EURO</name>
<dbReference type="AlphaFoldDB" id="A0A0D2B6E2"/>
<dbReference type="HOGENOM" id="CLU_030267_1_0_1"/>
<dbReference type="VEuPathDB" id="FungiDB:PV07_00023"/>
<feature type="region of interest" description="Disordered" evidence="1">
    <location>
        <begin position="252"/>
        <end position="271"/>
    </location>
</feature>
<gene>
    <name evidence="3" type="ORF">PV07_00023</name>
</gene>
<dbReference type="PANTHER" id="PTHR39400:SF1">
    <property type="entry name" value="PIG-P DOMAIN-CONTAINING PROTEIN"/>
    <property type="match status" value="1"/>
</dbReference>
<feature type="region of interest" description="Disordered" evidence="1">
    <location>
        <begin position="1"/>
        <end position="175"/>
    </location>
</feature>
<feature type="compositionally biased region" description="Basic and acidic residues" evidence="1">
    <location>
        <begin position="71"/>
        <end position="88"/>
    </location>
</feature>
<dbReference type="STRING" id="569365.A0A0D2B6E2"/>
<proteinExistence type="predicted"/>
<dbReference type="Pfam" id="PF15159">
    <property type="entry name" value="PIG-Y"/>
    <property type="match status" value="1"/>
</dbReference>
<dbReference type="EMBL" id="KN847040">
    <property type="protein sequence ID" value="KIW33152.1"/>
    <property type="molecule type" value="Genomic_DNA"/>
</dbReference>
<dbReference type="RefSeq" id="XP_016253368.1">
    <property type="nucleotide sequence ID" value="XM_016386440.1"/>
</dbReference>
<feature type="compositionally biased region" description="Basic and acidic residues" evidence="1">
    <location>
        <begin position="116"/>
        <end position="127"/>
    </location>
</feature>
<evidence type="ECO:0000256" key="2">
    <source>
        <dbReference type="SAM" id="Phobius"/>
    </source>
</evidence>
<feature type="transmembrane region" description="Helical" evidence="2">
    <location>
        <begin position="330"/>
        <end position="355"/>
    </location>
</feature>
<dbReference type="PANTHER" id="PTHR39400">
    <property type="entry name" value="YALI0E29227P"/>
    <property type="match status" value="1"/>
</dbReference>